<feature type="region of interest" description="Disordered" evidence="1">
    <location>
        <begin position="1"/>
        <end position="27"/>
    </location>
</feature>
<gene>
    <name evidence="2" type="ORF">GCM10007418_06900</name>
</gene>
<sequence length="59" mass="6571">MGSQPRKIKSPVHRYAPTGGKPPKPRVPSALFKHRSYLLRSFSYISRLPLMGSSVYAGI</sequence>
<proteinExistence type="predicted"/>
<feature type="compositionally biased region" description="Basic residues" evidence="1">
    <location>
        <begin position="1"/>
        <end position="12"/>
    </location>
</feature>
<accession>A0ABQ1P3V0</accession>
<protein>
    <submittedName>
        <fullName evidence="2">Uncharacterized protein</fullName>
    </submittedName>
</protein>
<evidence type="ECO:0000313" key="2">
    <source>
        <dbReference type="EMBL" id="GGC89812.1"/>
    </source>
</evidence>
<reference evidence="3" key="1">
    <citation type="journal article" date="2019" name="Int. J. Syst. Evol. Microbiol.">
        <title>The Global Catalogue of Microorganisms (GCM) 10K type strain sequencing project: providing services to taxonomists for standard genome sequencing and annotation.</title>
        <authorList>
            <consortium name="The Broad Institute Genomics Platform"/>
            <consortium name="The Broad Institute Genome Sequencing Center for Infectious Disease"/>
            <person name="Wu L."/>
            <person name="Ma J."/>
        </authorList>
    </citation>
    <scope>NUCLEOTIDE SEQUENCE [LARGE SCALE GENOMIC DNA]</scope>
    <source>
        <strain evidence="3">CGMCC 1.12482</strain>
    </source>
</reference>
<evidence type="ECO:0000256" key="1">
    <source>
        <dbReference type="SAM" id="MobiDB-lite"/>
    </source>
</evidence>
<evidence type="ECO:0000313" key="3">
    <source>
        <dbReference type="Proteomes" id="UP000638188"/>
    </source>
</evidence>
<dbReference type="EMBL" id="BMFF01000001">
    <property type="protein sequence ID" value="GGC89812.1"/>
    <property type="molecule type" value="Genomic_DNA"/>
</dbReference>
<dbReference type="Proteomes" id="UP000638188">
    <property type="component" value="Unassembled WGS sequence"/>
</dbReference>
<keyword evidence="3" id="KW-1185">Reference proteome</keyword>
<name>A0ABQ1P3V0_9GAMM</name>
<organism evidence="2 3">
    <name type="scientific">Halopseudomonas salina</name>
    <dbReference type="NCBI Taxonomy" id="1323744"/>
    <lineage>
        <taxon>Bacteria</taxon>
        <taxon>Pseudomonadati</taxon>
        <taxon>Pseudomonadota</taxon>
        <taxon>Gammaproteobacteria</taxon>
        <taxon>Pseudomonadales</taxon>
        <taxon>Pseudomonadaceae</taxon>
        <taxon>Halopseudomonas</taxon>
    </lineage>
</organism>
<comment type="caution">
    <text evidence="2">The sequence shown here is derived from an EMBL/GenBank/DDBJ whole genome shotgun (WGS) entry which is preliminary data.</text>
</comment>